<sequence length="114" mass="13312">MHFMRLVSPKSQRQGEERLRKEGQQGKSTRQNPRDSRFMRVEHGIYLLDVVQGATRAMAVAHRTKPIGRKSPGWAALHRQGNQADTPFRRSLEGYSLFFLFFFFPLCPFPFLCR</sequence>
<dbReference type="RefSeq" id="XP_024674689.1">
    <property type="nucleotide sequence ID" value="XM_024811483.1"/>
</dbReference>
<feature type="compositionally biased region" description="Basic and acidic residues" evidence="1">
    <location>
        <begin position="13"/>
        <end position="24"/>
    </location>
</feature>
<evidence type="ECO:0000256" key="1">
    <source>
        <dbReference type="SAM" id="MobiDB-lite"/>
    </source>
</evidence>
<reference evidence="3 4" key="1">
    <citation type="submission" date="2017-12" db="EMBL/GenBank/DDBJ databases">
        <authorList>
            <consortium name="DOE Joint Genome Institute"/>
            <person name="Haridas S."/>
            <person name="Kjaerbolling I."/>
            <person name="Vesth T.C."/>
            <person name="Frisvad J.C."/>
            <person name="Nybo J.L."/>
            <person name="Theobald S."/>
            <person name="Kuo A."/>
            <person name="Bowyer P."/>
            <person name="Matsuda Y."/>
            <person name="Mondo S."/>
            <person name="Lyhne E.K."/>
            <person name="Kogle M.E."/>
            <person name="Clum A."/>
            <person name="Lipzen A."/>
            <person name="Salamov A."/>
            <person name="Ngan C.Y."/>
            <person name="Daum C."/>
            <person name="Chiniquy J."/>
            <person name="Barry K."/>
            <person name="LaButti K."/>
            <person name="Simmons B.A."/>
            <person name="Magnuson J.K."/>
            <person name="Mortensen U.H."/>
            <person name="Larsen T.O."/>
            <person name="Grigoriev I.V."/>
            <person name="Baker S.E."/>
            <person name="Andersen M.R."/>
            <person name="Nordberg H.P."/>
            <person name="Cantor M.N."/>
            <person name="Hua S.X."/>
        </authorList>
    </citation>
    <scope>NUCLEOTIDE SEQUENCE [LARGE SCALE GENOMIC DNA]</scope>
    <source>
        <strain evidence="3 4">CBS 102.13</strain>
    </source>
</reference>
<feature type="transmembrane region" description="Helical" evidence="2">
    <location>
        <begin position="95"/>
        <end position="113"/>
    </location>
</feature>
<keyword evidence="2" id="KW-0472">Membrane</keyword>
<keyword evidence="2" id="KW-1133">Transmembrane helix</keyword>
<dbReference type="EMBL" id="KZ559123">
    <property type="protein sequence ID" value="PLB40677.1"/>
    <property type="molecule type" value="Genomic_DNA"/>
</dbReference>
<dbReference type="Proteomes" id="UP000234585">
    <property type="component" value="Unassembled WGS sequence"/>
</dbReference>
<dbReference type="AlphaFoldDB" id="A0A2I2FJ62"/>
<keyword evidence="2" id="KW-0812">Transmembrane</keyword>
<keyword evidence="4" id="KW-1185">Reference proteome</keyword>
<gene>
    <name evidence="3" type="ORF">BDW47DRAFT_100636</name>
</gene>
<evidence type="ECO:0000313" key="3">
    <source>
        <dbReference type="EMBL" id="PLB40677.1"/>
    </source>
</evidence>
<evidence type="ECO:0000313" key="4">
    <source>
        <dbReference type="Proteomes" id="UP000234585"/>
    </source>
</evidence>
<evidence type="ECO:0000256" key="2">
    <source>
        <dbReference type="SAM" id="Phobius"/>
    </source>
</evidence>
<proteinExistence type="predicted"/>
<protein>
    <submittedName>
        <fullName evidence="3">Uncharacterized protein</fullName>
    </submittedName>
</protein>
<feature type="region of interest" description="Disordered" evidence="1">
    <location>
        <begin position="1"/>
        <end position="37"/>
    </location>
</feature>
<accession>A0A2I2FJ62</accession>
<dbReference type="GeneID" id="36518643"/>
<organism evidence="3 4">
    <name type="scientific">Aspergillus candidus</name>
    <dbReference type="NCBI Taxonomy" id="41067"/>
    <lineage>
        <taxon>Eukaryota</taxon>
        <taxon>Fungi</taxon>
        <taxon>Dikarya</taxon>
        <taxon>Ascomycota</taxon>
        <taxon>Pezizomycotina</taxon>
        <taxon>Eurotiomycetes</taxon>
        <taxon>Eurotiomycetidae</taxon>
        <taxon>Eurotiales</taxon>
        <taxon>Aspergillaceae</taxon>
        <taxon>Aspergillus</taxon>
        <taxon>Aspergillus subgen. Circumdati</taxon>
    </lineage>
</organism>
<name>A0A2I2FJ62_ASPCN</name>